<evidence type="ECO:0000256" key="5">
    <source>
        <dbReference type="SAM" id="MobiDB-lite"/>
    </source>
</evidence>
<protein>
    <recommendedName>
        <fullName evidence="9">Apolipoprotein M</fullName>
    </recommendedName>
</protein>
<comment type="subcellular location">
    <subcellularLocation>
        <location evidence="1">Secreted</location>
    </subcellularLocation>
</comment>
<evidence type="ECO:0000256" key="1">
    <source>
        <dbReference type="ARBA" id="ARBA00004613"/>
    </source>
</evidence>
<evidence type="ECO:0000256" key="4">
    <source>
        <dbReference type="ARBA" id="ARBA00023180"/>
    </source>
</evidence>
<dbReference type="PROSITE" id="PS00213">
    <property type="entry name" value="LIPOCALIN"/>
    <property type="match status" value="1"/>
</dbReference>
<dbReference type="AlphaFoldDB" id="A0AAN8AWP4"/>
<reference evidence="7 8" key="2">
    <citation type="journal article" date="2023" name="Mol. Biol. Evol.">
        <title>Genomics of Secondarily Temperate Adaptation in the Only Non-Antarctic Icefish.</title>
        <authorList>
            <person name="Rivera-Colon A.G."/>
            <person name="Rayamajhi N."/>
            <person name="Minhas B.F."/>
            <person name="Madrigal G."/>
            <person name="Bilyk K.T."/>
            <person name="Yoon V."/>
            <person name="Hune M."/>
            <person name="Gregory S."/>
            <person name="Cheng C.H.C."/>
            <person name="Catchen J.M."/>
        </authorList>
    </citation>
    <scope>NUCLEOTIDE SEQUENCE [LARGE SCALE GENOMIC DNA]</scope>
    <source>
        <strain evidence="7">JMC-PN-2008</strain>
    </source>
</reference>
<evidence type="ECO:0000256" key="6">
    <source>
        <dbReference type="SAM" id="SignalP"/>
    </source>
</evidence>
<dbReference type="PANTHER" id="PTHR11967">
    <property type="entry name" value="ALPHA-1-ACID GLYCOPROTEIN"/>
    <property type="match status" value="1"/>
</dbReference>
<evidence type="ECO:0000313" key="8">
    <source>
        <dbReference type="Proteomes" id="UP001346869"/>
    </source>
</evidence>
<evidence type="ECO:0008006" key="9">
    <source>
        <dbReference type="Google" id="ProtNLM"/>
    </source>
</evidence>
<feature type="signal peptide" evidence="6">
    <location>
        <begin position="1"/>
        <end position="20"/>
    </location>
</feature>
<evidence type="ECO:0000256" key="3">
    <source>
        <dbReference type="ARBA" id="ARBA00022729"/>
    </source>
</evidence>
<name>A0AAN8AWP4_ELEMC</name>
<dbReference type="InterPro" id="IPR012674">
    <property type="entry name" value="Calycin"/>
</dbReference>
<dbReference type="GO" id="GO:0005576">
    <property type="term" value="C:extracellular region"/>
    <property type="evidence" value="ECO:0007669"/>
    <property type="project" value="UniProtKB-SubCell"/>
</dbReference>
<gene>
    <name evidence="7" type="ORF">PBY51_012857</name>
</gene>
<evidence type="ECO:0000313" key="7">
    <source>
        <dbReference type="EMBL" id="KAK5872129.1"/>
    </source>
</evidence>
<keyword evidence="4" id="KW-0325">Glycoprotein</keyword>
<keyword evidence="3 6" id="KW-0732">Signal</keyword>
<comment type="caution">
    <text evidence="7">The sequence shown here is derived from an EMBL/GenBank/DDBJ whole genome shotgun (WGS) entry which is preliminary data.</text>
</comment>
<keyword evidence="8" id="KW-1185">Reference proteome</keyword>
<dbReference type="InterPro" id="IPR022272">
    <property type="entry name" value="Lipocalin_CS"/>
</dbReference>
<organism evidence="7 8">
    <name type="scientific">Eleginops maclovinus</name>
    <name type="common">Patagonian blennie</name>
    <name type="synonym">Eleginus maclovinus</name>
    <dbReference type="NCBI Taxonomy" id="56733"/>
    <lineage>
        <taxon>Eukaryota</taxon>
        <taxon>Metazoa</taxon>
        <taxon>Chordata</taxon>
        <taxon>Craniata</taxon>
        <taxon>Vertebrata</taxon>
        <taxon>Euteleostomi</taxon>
        <taxon>Actinopterygii</taxon>
        <taxon>Neopterygii</taxon>
        <taxon>Teleostei</taxon>
        <taxon>Neoteleostei</taxon>
        <taxon>Acanthomorphata</taxon>
        <taxon>Eupercaria</taxon>
        <taxon>Perciformes</taxon>
        <taxon>Notothenioidei</taxon>
        <taxon>Eleginopidae</taxon>
        <taxon>Eleginops</taxon>
    </lineage>
</organism>
<sequence>MMKTLCVAAVVLSLSSVCQPAPLACEKLLQPVDKAPDLSGRWYAIAISSSCLLQLVAKVILPSFQVEITPKEAPNVYEYILKMKMYGHCVNETERFFHDNNKIFDVDSENASYGVPDVLLQTGCPDCIVTKGADVLNLLTLLSRRKNITAAELKEFETQADCLGWAKPQVLDSDHDLTNCLTEEEEDGENDNRLLSSGLRTHGPVFGE</sequence>
<feature type="chain" id="PRO_5042819583" description="Apolipoprotein M" evidence="6">
    <location>
        <begin position="21"/>
        <end position="208"/>
    </location>
</feature>
<dbReference type="PANTHER" id="PTHR11967:SF2">
    <property type="entry name" value="ALPHA-1-ACID GLYCOPROTEIN 1"/>
    <property type="match status" value="1"/>
</dbReference>
<keyword evidence="2" id="KW-0964">Secreted</keyword>
<proteinExistence type="predicted"/>
<feature type="region of interest" description="Disordered" evidence="5">
    <location>
        <begin position="184"/>
        <end position="208"/>
    </location>
</feature>
<dbReference type="Gene3D" id="2.40.128.20">
    <property type="match status" value="1"/>
</dbReference>
<dbReference type="Proteomes" id="UP001346869">
    <property type="component" value="Unassembled WGS sequence"/>
</dbReference>
<reference evidence="7 8" key="1">
    <citation type="journal article" date="2023" name="Genes (Basel)">
        <title>Chromosome-Level Genome Assembly and Circadian Gene Repertoire of the Patagonia Blennie Eleginops maclovinus-The Closest Ancestral Proxy of Antarctic Cryonotothenioids.</title>
        <authorList>
            <person name="Cheng C.C."/>
            <person name="Rivera-Colon A.G."/>
            <person name="Minhas B.F."/>
            <person name="Wilson L."/>
            <person name="Rayamajhi N."/>
            <person name="Vargas-Chacoff L."/>
            <person name="Catchen J.M."/>
        </authorList>
    </citation>
    <scope>NUCLEOTIDE SEQUENCE [LARGE SCALE GENOMIC DNA]</scope>
    <source>
        <strain evidence="7">JMC-PN-2008</strain>
    </source>
</reference>
<evidence type="ECO:0000256" key="2">
    <source>
        <dbReference type="ARBA" id="ARBA00022525"/>
    </source>
</evidence>
<accession>A0AAN8AWP4</accession>
<dbReference type="SUPFAM" id="SSF50814">
    <property type="entry name" value="Lipocalins"/>
    <property type="match status" value="1"/>
</dbReference>
<dbReference type="EMBL" id="JAUZQC010000004">
    <property type="protein sequence ID" value="KAK5872129.1"/>
    <property type="molecule type" value="Genomic_DNA"/>
</dbReference>